<dbReference type="STRING" id="47855.GA0070606_0225"/>
<evidence type="ECO:0000259" key="1">
    <source>
        <dbReference type="Pfam" id="PF02036"/>
    </source>
</evidence>
<reference evidence="3" key="1">
    <citation type="submission" date="2016-06" db="EMBL/GenBank/DDBJ databases">
        <authorList>
            <person name="Varghese N."/>
            <person name="Submissions Spin"/>
        </authorList>
    </citation>
    <scope>NUCLEOTIDE SEQUENCE [LARGE SCALE GENOMIC DNA]</scope>
    <source>
        <strain evidence="3">DSM 43903</strain>
    </source>
</reference>
<feature type="domain" description="SCP2" evidence="1">
    <location>
        <begin position="12"/>
        <end position="104"/>
    </location>
</feature>
<dbReference type="InterPro" id="IPR003033">
    <property type="entry name" value="SCP2_sterol-bd_dom"/>
</dbReference>
<accession>A0A1C6TRB7</accession>
<dbReference type="PANTHER" id="PTHR10094">
    <property type="entry name" value="STEROL CARRIER PROTEIN 2 SCP-2 FAMILY PROTEIN"/>
    <property type="match status" value="1"/>
</dbReference>
<name>A0A1C6TRB7_9ACTN</name>
<proteinExistence type="predicted"/>
<dbReference type="Pfam" id="PF02036">
    <property type="entry name" value="SCP2"/>
    <property type="match status" value="1"/>
</dbReference>
<gene>
    <name evidence="2" type="ORF">GA0070606_0225</name>
</gene>
<organism evidence="2 3">
    <name type="scientific">Micromonospora citrea</name>
    <dbReference type="NCBI Taxonomy" id="47855"/>
    <lineage>
        <taxon>Bacteria</taxon>
        <taxon>Bacillati</taxon>
        <taxon>Actinomycetota</taxon>
        <taxon>Actinomycetes</taxon>
        <taxon>Micromonosporales</taxon>
        <taxon>Micromonosporaceae</taxon>
        <taxon>Micromonospora</taxon>
    </lineage>
</organism>
<dbReference type="InterPro" id="IPR036527">
    <property type="entry name" value="SCP2_sterol-bd_dom_sf"/>
</dbReference>
<sequence>MSATDAFFEQLSRIGQDPRFRKVQGSVRFDIRDHDQVRQWLLTIDHGQIRVSPGGGAATSVLTLSSEVAEAMVRGEMNGLSAMLRGEILVDGDLGLALRMGRLFHTPAIARGTRQPSGAEVTE</sequence>
<dbReference type="GO" id="GO:0005829">
    <property type="term" value="C:cytosol"/>
    <property type="evidence" value="ECO:0007669"/>
    <property type="project" value="TreeGrafter"/>
</dbReference>
<evidence type="ECO:0000313" key="3">
    <source>
        <dbReference type="Proteomes" id="UP000199001"/>
    </source>
</evidence>
<keyword evidence="3" id="KW-1185">Reference proteome</keyword>
<evidence type="ECO:0000313" key="2">
    <source>
        <dbReference type="EMBL" id="SCL44297.1"/>
    </source>
</evidence>
<protein>
    <submittedName>
        <fullName evidence="2">SCP-2 sterol transfer family protein</fullName>
    </submittedName>
</protein>
<dbReference type="SUPFAM" id="SSF55718">
    <property type="entry name" value="SCP-like"/>
    <property type="match status" value="1"/>
</dbReference>
<dbReference type="AlphaFoldDB" id="A0A1C6TRB7"/>
<dbReference type="Gene3D" id="3.30.1050.10">
    <property type="entry name" value="SCP2 sterol-binding domain"/>
    <property type="match status" value="1"/>
</dbReference>
<dbReference type="PANTHER" id="PTHR10094:SF25">
    <property type="entry name" value="SCP2 STEROL-BINDING DOMAIN-CONTAINING PROTEIN 1"/>
    <property type="match status" value="1"/>
</dbReference>
<dbReference type="RefSeq" id="WP_091094634.1">
    <property type="nucleotide sequence ID" value="NZ_FMHZ01000002.1"/>
</dbReference>
<dbReference type="Proteomes" id="UP000199001">
    <property type="component" value="Unassembled WGS sequence"/>
</dbReference>
<dbReference type="EMBL" id="FMHZ01000002">
    <property type="protein sequence ID" value="SCL44297.1"/>
    <property type="molecule type" value="Genomic_DNA"/>
</dbReference>
<dbReference type="OrthoDB" id="3382099at2"/>